<dbReference type="EMBL" id="LFWU01000029">
    <property type="protein sequence ID" value="KON33489.1"/>
    <property type="molecule type" value="Genomic_DNA"/>
</dbReference>
<protein>
    <recommendedName>
        <fullName evidence="3">DUF371 domain-containing protein</fullName>
    </recommendedName>
</protein>
<gene>
    <name evidence="1" type="ORF">AC477_01485</name>
</gene>
<dbReference type="Proteomes" id="UP000037237">
    <property type="component" value="Unassembled WGS sequence"/>
</dbReference>
<reference evidence="1 2" key="1">
    <citation type="submission" date="2015-06" db="EMBL/GenBank/DDBJ databases">
        <title>New insights into the roles of widespread benthic archaea in carbon and nitrogen cycling.</title>
        <authorList>
            <person name="Lazar C.S."/>
            <person name="Baker B.J."/>
            <person name="Seitz K.W."/>
            <person name="Hyde A.S."/>
            <person name="Dick G.J."/>
            <person name="Hinrichs K.-U."/>
            <person name="Teske A.P."/>
        </authorList>
    </citation>
    <scope>NUCLEOTIDE SEQUENCE [LARGE SCALE GENOMIC DNA]</scope>
    <source>
        <strain evidence="1">SG8-32-1</strain>
    </source>
</reference>
<evidence type="ECO:0000313" key="1">
    <source>
        <dbReference type="EMBL" id="KON33489.1"/>
    </source>
</evidence>
<name>A0A0M0BYH6_9ARCH</name>
<comment type="caution">
    <text evidence="1">The sequence shown here is derived from an EMBL/GenBank/DDBJ whole genome shotgun (WGS) entry which is preliminary data.</text>
</comment>
<dbReference type="InterPro" id="IPR023131">
    <property type="entry name" value="Mth639-like_dom_sf"/>
</dbReference>
<evidence type="ECO:0008006" key="3">
    <source>
        <dbReference type="Google" id="ProtNLM"/>
    </source>
</evidence>
<sequence>MKLVRVSFFARGHENVISTHITTFEVTKESTLSKRGDCIVAVGATIGAIDLPVEFKKAATKEKTTITITIEADTLKEKIKGKGSPKLSFTHLTDLVVRKSDYICGRTLAINADKASVDFSRELIEKLKNPKQKVKITLTAEIY</sequence>
<dbReference type="AlphaFoldDB" id="A0A0M0BYH6"/>
<dbReference type="InterPro" id="IPR007171">
    <property type="entry name" value="DUF371"/>
</dbReference>
<proteinExistence type="predicted"/>
<accession>A0A0M0BYH6</accession>
<evidence type="ECO:0000313" key="2">
    <source>
        <dbReference type="Proteomes" id="UP000037237"/>
    </source>
</evidence>
<dbReference type="PANTHER" id="PTHR40696">
    <property type="entry name" value="DUF371 FAMILY PROTEIN"/>
    <property type="match status" value="1"/>
</dbReference>
<organism evidence="1 2">
    <name type="scientific">miscellaneous Crenarchaeota group-1 archaeon SG8-32-1</name>
    <dbReference type="NCBI Taxonomy" id="1685124"/>
    <lineage>
        <taxon>Archaea</taxon>
        <taxon>Candidatus Bathyarchaeota</taxon>
        <taxon>MCG-1</taxon>
    </lineage>
</organism>
<dbReference type="PANTHER" id="PTHR40696:SF1">
    <property type="entry name" value="DUF371 DOMAIN-CONTAINING PROTEIN"/>
    <property type="match status" value="1"/>
</dbReference>
<dbReference type="Pfam" id="PF04027">
    <property type="entry name" value="DUF371"/>
    <property type="match status" value="1"/>
</dbReference>
<dbReference type="Gene3D" id="2.60.120.630">
    <property type="entry name" value="mth639 domain like"/>
    <property type="match status" value="1"/>
</dbReference>